<dbReference type="Gene3D" id="1.10.8.60">
    <property type="match status" value="1"/>
</dbReference>
<gene>
    <name evidence="8" type="primary">fis</name>
    <name evidence="8" type="ORF">SOCE26_027140</name>
</gene>
<dbReference type="InterPro" id="IPR058031">
    <property type="entry name" value="AAA_lid_NorR"/>
</dbReference>
<dbReference type="GO" id="GO:0003677">
    <property type="term" value="F:DNA binding"/>
    <property type="evidence" value="ECO:0007669"/>
    <property type="project" value="UniProtKB-KW"/>
</dbReference>
<dbReference type="InterPro" id="IPR025944">
    <property type="entry name" value="Sigma_54_int_dom_CS"/>
</dbReference>
<dbReference type="GO" id="GO:0005524">
    <property type="term" value="F:ATP binding"/>
    <property type="evidence" value="ECO:0007669"/>
    <property type="project" value="UniProtKB-KW"/>
</dbReference>
<proteinExistence type="predicted"/>
<dbReference type="PROSITE" id="PS00688">
    <property type="entry name" value="SIGMA54_INTERACT_3"/>
    <property type="match status" value="1"/>
</dbReference>
<accession>A0A2L0EPT8</accession>
<dbReference type="Pfam" id="PF25601">
    <property type="entry name" value="AAA_lid_14"/>
    <property type="match status" value="1"/>
</dbReference>
<keyword evidence="4" id="KW-0238">DNA-binding</keyword>
<keyword evidence="5" id="KW-0804">Transcription</keyword>
<dbReference type="Pfam" id="PF00158">
    <property type="entry name" value="Sigma54_activat"/>
    <property type="match status" value="1"/>
</dbReference>
<dbReference type="InterPro" id="IPR003593">
    <property type="entry name" value="AAA+_ATPase"/>
</dbReference>
<organism evidence="8 9">
    <name type="scientific">Sorangium cellulosum</name>
    <name type="common">Polyangium cellulosum</name>
    <dbReference type="NCBI Taxonomy" id="56"/>
    <lineage>
        <taxon>Bacteria</taxon>
        <taxon>Pseudomonadati</taxon>
        <taxon>Myxococcota</taxon>
        <taxon>Polyangia</taxon>
        <taxon>Polyangiales</taxon>
        <taxon>Polyangiaceae</taxon>
        <taxon>Sorangium</taxon>
    </lineage>
</organism>
<dbReference type="InterPro" id="IPR002078">
    <property type="entry name" value="Sigma_54_int"/>
</dbReference>
<evidence type="ECO:0000256" key="5">
    <source>
        <dbReference type="ARBA" id="ARBA00023163"/>
    </source>
</evidence>
<sequence>MRLLTLPTPDSTTPPTERASALVFEDPRSQRLLQRVKQLAQGDAPVLLRGETGTGKEILARHLHELSARRGQPFIAVSCGALAASRAEGELFGHEQLAFTGTLALKRGLLELADGGTLFLDEIGDLPLGLQARLLRVLQERAVVRPGARHAVPIDVRVVATTSVPLENVAAAGAFRDDLLSRLSGATLAVPPLRERPGDIVPLARYFLATCARRLAATPAVLAASAAEPLLAHGWPGNIRELEHVIHQAFLVCRGGRVTRSDLRFSGSQPKPPSPALPGPQANVEGLMAALESTVAALFESEVPGAYERIEEIVTRTVYRRCERNLGQTARVLGVTRETVRARLLQSGEIGTPTSEPPVPSLRSGDVSPASRGVPAVHG</sequence>
<dbReference type="PROSITE" id="PS50045">
    <property type="entry name" value="SIGMA54_INTERACT_4"/>
    <property type="match status" value="1"/>
</dbReference>
<dbReference type="PANTHER" id="PTHR32071:SF21">
    <property type="entry name" value="TRANSCRIPTIONAL REGULATORY PROTEIN FLGR"/>
    <property type="match status" value="1"/>
</dbReference>
<dbReference type="RefSeq" id="WP_104979403.1">
    <property type="nucleotide sequence ID" value="NZ_CP012673.1"/>
</dbReference>
<keyword evidence="3" id="KW-0805">Transcription regulation</keyword>
<evidence type="ECO:0000256" key="6">
    <source>
        <dbReference type="SAM" id="MobiDB-lite"/>
    </source>
</evidence>
<dbReference type="Gene3D" id="3.40.50.300">
    <property type="entry name" value="P-loop containing nucleotide triphosphate hydrolases"/>
    <property type="match status" value="1"/>
</dbReference>
<evidence type="ECO:0000259" key="7">
    <source>
        <dbReference type="PROSITE" id="PS50045"/>
    </source>
</evidence>
<reference evidence="8 9" key="1">
    <citation type="submission" date="2015-09" db="EMBL/GenBank/DDBJ databases">
        <title>Sorangium comparison.</title>
        <authorList>
            <person name="Zaburannyi N."/>
            <person name="Bunk B."/>
            <person name="Overmann J."/>
            <person name="Mueller R."/>
        </authorList>
    </citation>
    <scope>NUCLEOTIDE SEQUENCE [LARGE SCALE GENOMIC DNA]</scope>
    <source>
        <strain evidence="8 9">So ce26</strain>
    </source>
</reference>
<keyword evidence="1" id="KW-0547">Nucleotide-binding</keyword>
<dbReference type="CDD" id="cd00009">
    <property type="entry name" value="AAA"/>
    <property type="match status" value="1"/>
</dbReference>
<dbReference type="FunFam" id="3.40.50.300:FF:000006">
    <property type="entry name" value="DNA-binding transcriptional regulator NtrC"/>
    <property type="match status" value="1"/>
</dbReference>
<evidence type="ECO:0000256" key="4">
    <source>
        <dbReference type="ARBA" id="ARBA00023125"/>
    </source>
</evidence>
<evidence type="ECO:0000256" key="2">
    <source>
        <dbReference type="ARBA" id="ARBA00022840"/>
    </source>
</evidence>
<dbReference type="AlphaFoldDB" id="A0A2L0EPT8"/>
<evidence type="ECO:0000313" key="8">
    <source>
        <dbReference type="EMBL" id="AUX41304.1"/>
    </source>
</evidence>
<dbReference type="PROSITE" id="PS00676">
    <property type="entry name" value="SIGMA54_INTERACT_2"/>
    <property type="match status" value="1"/>
</dbReference>
<feature type="domain" description="Sigma-54 factor interaction" evidence="7">
    <location>
        <begin position="22"/>
        <end position="251"/>
    </location>
</feature>
<evidence type="ECO:0000313" key="9">
    <source>
        <dbReference type="Proteomes" id="UP000238348"/>
    </source>
</evidence>
<dbReference type="SMART" id="SM00382">
    <property type="entry name" value="AAA"/>
    <property type="match status" value="1"/>
</dbReference>
<dbReference type="InterPro" id="IPR027417">
    <property type="entry name" value="P-loop_NTPase"/>
</dbReference>
<name>A0A2L0EPT8_SORCE</name>
<keyword evidence="2" id="KW-0067">ATP-binding</keyword>
<dbReference type="OrthoDB" id="9763792at2"/>
<feature type="region of interest" description="Disordered" evidence="6">
    <location>
        <begin position="346"/>
        <end position="379"/>
    </location>
</feature>
<dbReference type="PROSITE" id="PS00675">
    <property type="entry name" value="SIGMA54_INTERACT_1"/>
    <property type="match status" value="1"/>
</dbReference>
<dbReference type="PANTHER" id="PTHR32071">
    <property type="entry name" value="TRANSCRIPTIONAL REGULATORY PROTEIN"/>
    <property type="match status" value="1"/>
</dbReference>
<dbReference type="Proteomes" id="UP000238348">
    <property type="component" value="Chromosome"/>
</dbReference>
<dbReference type="InterPro" id="IPR025943">
    <property type="entry name" value="Sigma_54_int_dom_ATP-bd_2"/>
</dbReference>
<protein>
    <submittedName>
        <fullName evidence="8">Fis family transcriptional regulator</fullName>
    </submittedName>
</protein>
<evidence type="ECO:0000256" key="1">
    <source>
        <dbReference type="ARBA" id="ARBA00022741"/>
    </source>
</evidence>
<dbReference type="GO" id="GO:0006355">
    <property type="term" value="P:regulation of DNA-templated transcription"/>
    <property type="evidence" value="ECO:0007669"/>
    <property type="project" value="InterPro"/>
</dbReference>
<dbReference type="SUPFAM" id="SSF52540">
    <property type="entry name" value="P-loop containing nucleoside triphosphate hydrolases"/>
    <property type="match status" value="1"/>
</dbReference>
<dbReference type="EMBL" id="CP012673">
    <property type="protein sequence ID" value="AUX41304.1"/>
    <property type="molecule type" value="Genomic_DNA"/>
</dbReference>
<evidence type="ECO:0000256" key="3">
    <source>
        <dbReference type="ARBA" id="ARBA00023015"/>
    </source>
</evidence>
<dbReference type="InterPro" id="IPR025662">
    <property type="entry name" value="Sigma_54_int_dom_ATP-bd_1"/>
</dbReference>